<comment type="similarity">
    <text evidence="2 5">Belongs to the RxLR effector family.</text>
</comment>
<protein>
    <recommendedName>
        <fullName evidence="5">RxLR effector protein</fullName>
    </recommendedName>
</protein>
<comment type="function">
    <text evidence="5">Effector that suppresses plant defense responses during pathogen infection.</text>
</comment>
<proteinExistence type="inferred from homology"/>
<dbReference type="Proteomes" id="UP001259832">
    <property type="component" value="Unassembled WGS sequence"/>
</dbReference>
<organism evidence="6 7">
    <name type="scientific">Phytophthora citrophthora</name>
    <dbReference type="NCBI Taxonomy" id="4793"/>
    <lineage>
        <taxon>Eukaryota</taxon>
        <taxon>Sar</taxon>
        <taxon>Stramenopiles</taxon>
        <taxon>Oomycota</taxon>
        <taxon>Peronosporomycetes</taxon>
        <taxon>Peronosporales</taxon>
        <taxon>Peronosporaceae</taxon>
        <taxon>Phytophthora</taxon>
    </lineage>
</organism>
<dbReference type="Pfam" id="PF16810">
    <property type="entry name" value="RXLR"/>
    <property type="match status" value="1"/>
</dbReference>
<evidence type="ECO:0000256" key="4">
    <source>
        <dbReference type="ARBA" id="ARBA00022729"/>
    </source>
</evidence>
<accession>A0AAD9LUN8</accession>
<feature type="signal peptide" evidence="5">
    <location>
        <begin position="1"/>
        <end position="21"/>
    </location>
</feature>
<keyword evidence="3 5" id="KW-0964">Secreted</keyword>
<comment type="caution">
    <text evidence="6">The sequence shown here is derived from an EMBL/GenBank/DDBJ whole genome shotgun (WGS) entry which is preliminary data.</text>
</comment>
<name>A0AAD9LUN8_9STRA</name>
<evidence type="ECO:0000256" key="2">
    <source>
        <dbReference type="ARBA" id="ARBA00010400"/>
    </source>
</evidence>
<reference evidence="6" key="1">
    <citation type="submission" date="2023-08" db="EMBL/GenBank/DDBJ databases">
        <title>Reference Genome Resource for the Citrus Pathogen Phytophthora citrophthora.</title>
        <authorList>
            <person name="Moller H."/>
            <person name="Coetzee B."/>
            <person name="Rose L.J."/>
            <person name="Van Niekerk J.M."/>
        </authorList>
    </citation>
    <scope>NUCLEOTIDE SEQUENCE</scope>
    <source>
        <strain evidence="6">STE-U-9442</strain>
    </source>
</reference>
<comment type="domain">
    <text evidence="5">The RxLR-dEER motif acts to carry the protein into the host cell cytoplasm through binding to cell surface phosphatidylinositol-3-phosphate.</text>
</comment>
<gene>
    <name evidence="6" type="ORF">P3T76_001537</name>
</gene>
<keyword evidence="7" id="KW-1185">Reference proteome</keyword>
<evidence type="ECO:0000256" key="5">
    <source>
        <dbReference type="RuleBase" id="RU367124"/>
    </source>
</evidence>
<dbReference type="AlphaFoldDB" id="A0AAD9LUN8"/>
<evidence type="ECO:0000313" key="6">
    <source>
        <dbReference type="EMBL" id="KAK1947527.1"/>
    </source>
</evidence>
<keyword evidence="4 5" id="KW-0732">Signal</keyword>
<evidence type="ECO:0000313" key="7">
    <source>
        <dbReference type="Proteomes" id="UP001259832"/>
    </source>
</evidence>
<dbReference type="InterPro" id="IPR031825">
    <property type="entry name" value="RXLR"/>
</dbReference>
<comment type="subcellular location">
    <subcellularLocation>
        <location evidence="1 5">Secreted</location>
    </subcellularLocation>
</comment>
<sequence length="82" mass="8772">MRLSNVLLIMVAACLASVNVADKTGVSTISEHHDSLGNRHLRTARIANTIDTEERAIGEVNVDILIKDALTKSKMSVATATV</sequence>
<dbReference type="EMBL" id="JASMQC010000002">
    <property type="protein sequence ID" value="KAK1947527.1"/>
    <property type="molecule type" value="Genomic_DNA"/>
</dbReference>
<evidence type="ECO:0000256" key="1">
    <source>
        <dbReference type="ARBA" id="ARBA00004613"/>
    </source>
</evidence>
<feature type="chain" id="PRO_5044949189" description="RxLR effector protein" evidence="5">
    <location>
        <begin position="22"/>
        <end position="82"/>
    </location>
</feature>
<evidence type="ECO:0000256" key="3">
    <source>
        <dbReference type="ARBA" id="ARBA00022525"/>
    </source>
</evidence>